<proteinExistence type="predicted"/>
<protein>
    <submittedName>
        <fullName evidence="2">G10179 protein</fullName>
    </submittedName>
</protein>
<keyword evidence="3" id="KW-1185">Reference proteome</keyword>
<name>A0ABP1G7E6_9CHLO</name>
<dbReference type="InterPro" id="IPR029058">
    <property type="entry name" value="AB_hydrolase_fold"/>
</dbReference>
<feature type="compositionally biased region" description="Basic and acidic residues" evidence="1">
    <location>
        <begin position="282"/>
        <end position="303"/>
    </location>
</feature>
<comment type="caution">
    <text evidence="2">The sequence shown here is derived from an EMBL/GenBank/DDBJ whole genome shotgun (WGS) entry which is preliminary data.</text>
</comment>
<gene>
    <name evidence="2" type="primary">g10179</name>
    <name evidence="2" type="ORF">VP750_LOCUS9156</name>
</gene>
<dbReference type="EMBL" id="CAXHTA020000017">
    <property type="protein sequence ID" value="CAL5227250.1"/>
    <property type="molecule type" value="Genomic_DNA"/>
</dbReference>
<accession>A0ABP1G7E6</accession>
<reference evidence="2 3" key="1">
    <citation type="submission" date="2024-06" db="EMBL/GenBank/DDBJ databases">
        <authorList>
            <person name="Kraege A."/>
            <person name="Thomma B."/>
        </authorList>
    </citation>
    <scope>NUCLEOTIDE SEQUENCE [LARGE SCALE GENOMIC DNA]</scope>
</reference>
<organism evidence="2 3">
    <name type="scientific">Coccomyxa viridis</name>
    <dbReference type="NCBI Taxonomy" id="1274662"/>
    <lineage>
        <taxon>Eukaryota</taxon>
        <taxon>Viridiplantae</taxon>
        <taxon>Chlorophyta</taxon>
        <taxon>core chlorophytes</taxon>
        <taxon>Trebouxiophyceae</taxon>
        <taxon>Trebouxiophyceae incertae sedis</taxon>
        <taxon>Coccomyxaceae</taxon>
        <taxon>Coccomyxa</taxon>
    </lineage>
</organism>
<dbReference type="SUPFAM" id="SSF53474">
    <property type="entry name" value="alpha/beta-Hydrolases"/>
    <property type="match status" value="1"/>
</dbReference>
<dbReference type="Gene3D" id="3.40.50.1820">
    <property type="entry name" value="alpha/beta hydrolase"/>
    <property type="match status" value="1"/>
</dbReference>
<evidence type="ECO:0000256" key="1">
    <source>
        <dbReference type="SAM" id="MobiDB-lite"/>
    </source>
</evidence>
<sequence length="438" mass="48014">MVEVNDYQYAYFNNLMYQKQEPDGPVSGFSIYEESEEHDSGLQATLFTQEGQEGKGAAVFCFLGTDSSRAGDMVKGQMKSNYTLSKDPDESMGIVEDAVSWVKSMMSKLKSDGSGLFTSGTQWSFSTTGHSLGGFLATATAIEIGQEVEKVVTFDSPGLPKYWRNKASGLFTSDTYWKEHLTDYLTFPNPINTTLPHIGNLVRLDLDTHNSATPPHVIRCILGTTLRLAVYGSILNLALSFAGKTEGFWATKVVTISARSSKKLFTSRFNIKETIRAGKAASKEDLAARDTRSSQKDGGKTTKEGSMMVPLLSRLPARMRSALITGFWAASTIAVSSISYVATRTSGNLADTMQEHAIASILSGFDKSTGEPSNPVPMKNWPHHRLMLEEGFTQRHARRVALEGLAPFRPAAYGVHRILARKKLLIARAHTLPGYQEA</sequence>
<evidence type="ECO:0000313" key="2">
    <source>
        <dbReference type="EMBL" id="CAL5227250.1"/>
    </source>
</evidence>
<feature type="region of interest" description="Disordered" evidence="1">
    <location>
        <begin position="282"/>
        <end position="307"/>
    </location>
</feature>
<evidence type="ECO:0000313" key="3">
    <source>
        <dbReference type="Proteomes" id="UP001497392"/>
    </source>
</evidence>
<dbReference type="Proteomes" id="UP001497392">
    <property type="component" value="Unassembled WGS sequence"/>
</dbReference>